<organism evidence="4 5">
    <name type="scientific">Mollisia scopiformis</name>
    <name type="common">Conifer needle endophyte fungus</name>
    <name type="synonym">Phialocephala scopiformis</name>
    <dbReference type="NCBI Taxonomy" id="149040"/>
    <lineage>
        <taxon>Eukaryota</taxon>
        <taxon>Fungi</taxon>
        <taxon>Dikarya</taxon>
        <taxon>Ascomycota</taxon>
        <taxon>Pezizomycotina</taxon>
        <taxon>Leotiomycetes</taxon>
        <taxon>Helotiales</taxon>
        <taxon>Mollisiaceae</taxon>
        <taxon>Mollisia</taxon>
    </lineage>
</organism>
<gene>
    <name evidence="4" type="ORF">LY89DRAFT_472028</name>
</gene>
<feature type="coiled-coil region" evidence="2">
    <location>
        <begin position="109"/>
        <end position="166"/>
    </location>
</feature>
<accession>A0A194XK19</accession>
<dbReference type="OrthoDB" id="3564039at2759"/>
<dbReference type="InterPro" id="IPR027267">
    <property type="entry name" value="AH/BAR_dom_sf"/>
</dbReference>
<dbReference type="Gene3D" id="1.20.1270.60">
    <property type="entry name" value="Arfaptin homology (AH) domain/BAR domain"/>
    <property type="match status" value="1"/>
</dbReference>
<feature type="region of interest" description="Disordered" evidence="3">
    <location>
        <begin position="216"/>
        <end position="235"/>
    </location>
</feature>
<dbReference type="EMBL" id="KQ947410">
    <property type="protein sequence ID" value="KUJ20132.1"/>
    <property type="molecule type" value="Genomic_DNA"/>
</dbReference>
<keyword evidence="2" id="KW-0175">Coiled coil</keyword>
<proteinExistence type="predicted"/>
<keyword evidence="5" id="KW-1185">Reference proteome</keyword>
<evidence type="ECO:0000256" key="1">
    <source>
        <dbReference type="PROSITE-ProRule" id="PRU00023"/>
    </source>
</evidence>
<dbReference type="RefSeq" id="XP_018074487.1">
    <property type="nucleotide sequence ID" value="XM_018207771.1"/>
</dbReference>
<dbReference type="PROSITE" id="PS50088">
    <property type="entry name" value="ANK_REPEAT"/>
    <property type="match status" value="1"/>
</dbReference>
<dbReference type="InParanoid" id="A0A194XK19"/>
<sequence length="399" mass="45039">MLRSTSLWAFVLRSFEYRGSFPQHQSATYQRMAEFIAFASAAAAVTQLTGQILDAGAKIRSFWNNLQGAPKHVSDLLDDITGLARVINNMPEQENEMVRECCLKVKRIMDELLYQLNILRSDMEKSRKKVRVTWAKFKVVEKKRVLRELTERLEKAKSQLMIANSFYQTSMQANMMQEIIMLRVTLCSSIQTGGAQALNVSDLHGTIIESTTQIEEDAVSNSGGSPAPRAVTRRHRRRPQITIKTYWCGLGRVQKVCSRYDIDQEDEGLPDIEIEKRFLPNRFAAQMGLHGLGKKSSKVFGMWTHSLTPIRVVPDDVPIIQAVVLGDLEAVISLTEQRKATVFDMSERGYTLLHIAAAHFRPELCRWLIAHGLKGDLVDIELGRLGVILLDLVLAPDDT</sequence>
<name>A0A194XK19_MOLSC</name>
<dbReference type="GeneID" id="28817497"/>
<evidence type="ECO:0000313" key="4">
    <source>
        <dbReference type="EMBL" id="KUJ20132.1"/>
    </source>
</evidence>
<evidence type="ECO:0000256" key="2">
    <source>
        <dbReference type="SAM" id="Coils"/>
    </source>
</evidence>
<dbReference type="KEGG" id="psco:LY89DRAFT_472028"/>
<dbReference type="InterPro" id="IPR036770">
    <property type="entry name" value="Ankyrin_rpt-contain_sf"/>
</dbReference>
<dbReference type="SUPFAM" id="SSF48403">
    <property type="entry name" value="Ankyrin repeat"/>
    <property type="match status" value="1"/>
</dbReference>
<evidence type="ECO:0000256" key="3">
    <source>
        <dbReference type="SAM" id="MobiDB-lite"/>
    </source>
</evidence>
<dbReference type="AlphaFoldDB" id="A0A194XK19"/>
<keyword evidence="1" id="KW-0040">ANK repeat</keyword>
<evidence type="ECO:0000313" key="5">
    <source>
        <dbReference type="Proteomes" id="UP000070700"/>
    </source>
</evidence>
<feature type="repeat" description="ANK" evidence="1">
    <location>
        <begin position="348"/>
        <end position="380"/>
    </location>
</feature>
<dbReference type="Gene3D" id="1.25.40.20">
    <property type="entry name" value="Ankyrin repeat-containing domain"/>
    <property type="match status" value="1"/>
</dbReference>
<dbReference type="Proteomes" id="UP000070700">
    <property type="component" value="Unassembled WGS sequence"/>
</dbReference>
<reference evidence="4 5" key="1">
    <citation type="submission" date="2015-10" db="EMBL/GenBank/DDBJ databases">
        <title>Full genome of DAOMC 229536 Phialocephala scopiformis, a fungal endophyte of spruce producing the potent anti-insectan compound rugulosin.</title>
        <authorList>
            <consortium name="DOE Joint Genome Institute"/>
            <person name="Walker A.K."/>
            <person name="Frasz S.L."/>
            <person name="Seifert K.A."/>
            <person name="Miller J.D."/>
            <person name="Mondo S.J."/>
            <person name="Labutti K."/>
            <person name="Lipzen A."/>
            <person name="Dockter R."/>
            <person name="Kennedy M."/>
            <person name="Grigoriev I.V."/>
            <person name="Spatafora J.W."/>
        </authorList>
    </citation>
    <scope>NUCLEOTIDE SEQUENCE [LARGE SCALE GENOMIC DNA]</scope>
    <source>
        <strain evidence="4 5">CBS 120377</strain>
    </source>
</reference>
<dbReference type="InterPro" id="IPR002110">
    <property type="entry name" value="Ankyrin_rpt"/>
</dbReference>
<protein>
    <submittedName>
        <fullName evidence="4">Uncharacterized protein</fullName>
    </submittedName>
</protein>